<evidence type="ECO:0008006" key="4">
    <source>
        <dbReference type="Google" id="ProtNLM"/>
    </source>
</evidence>
<feature type="chain" id="PRO_5045575430" description="Lipoprotein" evidence="1">
    <location>
        <begin position="21"/>
        <end position="163"/>
    </location>
</feature>
<comment type="caution">
    <text evidence="2">The sequence shown here is derived from an EMBL/GenBank/DDBJ whole genome shotgun (WGS) entry which is preliminary data.</text>
</comment>
<evidence type="ECO:0000313" key="3">
    <source>
        <dbReference type="Proteomes" id="UP001597110"/>
    </source>
</evidence>
<sequence>MRRLIRHPIAALAIAGLLTACTPEGDPMPIDGRTVEVPSGPIDVAEGDPRHAPLLAVMHAAFAEDLEQPVLLDVQRLRERSGWAFAEVYPRTPTGQQIDYLRTRYEDERRSGILEDDAAFILLRYDNGVWRVRELSLNIPGNAWDTWAREHGAPPEIFHLAGG</sequence>
<keyword evidence="1" id="KW-0732">Signal</keyword>
<organism evidence="2 3">
    <name type="scientific">Lysobacter brunescens</name>
    <dbReference type="NCBI Taxonomy" id="262323"/>
    <lineage>
        <taxon>Bacteria</taxon>
        <taxon>Pseudomonadati</taxon>
        <taxon>Pseudomonadota</taxon>
        <taxon>Gammaproteobacteria</taxon>
        <taxon>Lysobacterales</taxon>
        <taxon>Lysobacteraceae</taxon>
        <taxon>Lysobacter</taxon>
    </lineage>
</organism>
<dbReference type="PROSITE" id="PS51257">
    <property type="entry name" value="PROKAR_LIPOPROTEIN"/>
    <property type="match status" value="1"/>
</dbReference>
<protein>
    <recommendedName>
        <fullName evidence="4">Lipoprotein</fullName>
    </recommendedName>
</protein>
<dbReference type="EMBL" id="JBHTIF010000001">
    <property type="protein sequence ID" value="MFD0725612.1"/>
    <property type="molecule type" value="Genomic_DNA"/>
</dbReference>
<dbReference type="Proteomes" id="UP001597110">
    <property type="component" value="Unassembled WGS sequence"/>
</dbReference>
<keyword evidence="3" id="KW-1185">Reference proteome</keyword>
<evidence type="ECO:0000313" key="2">
    <source>
        <dbReference type="EMBL" id="MFD0725612.1"/>
    </source>
</evidence>
<proteinExistence type="predicted"/>
<feature type="signal peptide" evidence="1">
    <location>
        <begin position="1"/>
        <end position="20"/>
    </location>
</feature>
<name>A0ABW2YAN1_9GAMM</name>
<accession>A0ABW2YAN1</accession>
<evidence type="ECO:0000256" key="1">
    <source>
        <dbReference type="SAM" id="SignalP"/>
    </source>
</evidence>
<reference evidence="3" key="1">
    <citation type="journal article" date="2019" name="Int. J. Syst. Evol. Microbiol.">
        <title>The Global Catalogue of Microorganisms (GCM) 10K type strain sequencing project: providing services to taxonomists for standard genome sequencing and annotation.</title>
        <authorList>
            <consortium name="The Broad Institute Genomics Platform"/>
            <consortium name="The Broad Institute Genome Sequencing Center for Infectious Disease"/>
            <person name="Wu L."/>
            <person name="Ma J."/>
        </authorList>
    </citation>
    <scope>NUCLEOTIDE SEQUENCE [LARGE SCALE GENOMIC DNA]</scope>
    <source>
        <strain evidence="3">CCUG 55585</strain>
    </source>
</reference>
<gene>
    <name evidence="2" type="ORF">ACFQ0E_08370</name>
</gene>